<dbReference type="InterPro" id="IPR000719">
    <property type="entry name" value="Prot_kinase_dom"/>
</dbReference>
<organism evidence="8 9">
    <name type="scientific">Dothidotthia symphoricarpi CBS 119687</name>
    <dbReference type="NCBI Taxonomy" id="1392245"/>
    <lineage>
        <taxon>Eukaryota</taxon>
        <taxon>Fungi</taxon>
        <taxon>Dikarya</taxon>
        <taxon>Ascomycota</taxon>
        <taxon>Pezizomycotina</taxon>
        <taxon>Dothideomycetes</taxon>
        <taxon>Pleosporomycetidae</taxon>
        <taxon>Pleosporales</taxon>
        <taxon>Dothidotthiaceae</taxon>
        <taxon>Dothidotthia</taxon>
    </lineage>
</organism>
<protein>
    <submittedName>
        <fullName evidence="8">Kinase domain-containing protein</fullName>
    </submittedName>
</protein>
<dbReference type="PROSITE" id="PS50011">
    <property type="entry name" value="PROTEIN_KINASE_DOM"/>
    <property type="match status" value="1"/>
</dbReference>
<keyword evidence="9" id="KW-1185">Reference proteome</keyword>
<reference evidence="8" key="1">
    <citation type="journal article" date="2020" name="Stud. Mycol.">
        <title>101 Dothideomycetes genomes: a test case for predicting lifestyles and emergence of pathogens.</title>
        <authorList>
            <person name="Haridas S."/>
            <person name="Albert R."/>
            <person name="Binder M."/>
            <person name="Bloem J."/>
            <person name="Labutti K."/>
            <person name="Salamov A."/>
            <person name="Andreopoulos B."/>
            <person name="Baker S."/>
            <person name="Barry K."/>
            <person name="Bills G."/>
            <person name="Bluhm B."/>
            <person name="Cannon C."/>
            <person name="Castanera R."/>
            <person name="Culley D."/>
            <person name="Daum C."/>
            <person name="Ezra D."/>
            <person name="Gonzalez J."/>
            <person name="Henrissat B."/>
            <person name="Kuo A."/>
            <person name="Liang C."/>
            <person name="Lipzen A."/>
            <person name="Lutzoni F."/>
            <person name="Magnuson J."/>
            <person name="Mondo S."/>
            <person name="Nolan M."/>
            <person name="Ohm R."/>
            <person name="Pangilinan J."/>
            <person name="Park H.-J."/>
            <person name="Ramirez L."/>
            <person name="Alfaro M."/>
            <person name="Sun H."/>
            <person name="Tritt A."/>
            <person name="Yoshinaga Y."/>
            <person name="Zwiers L.-H."/>
            <person name="Turgeon B."/>
            <person name="Goodwin S."/>
            <person name="Spatafora J."/>
            <person name="Crous P."/>
            <person name="Grigoriev I."/>
        </authorList>
    </citation>
    <scope>NUCLEOTIDE SEQUENCE</scope>
    <source>
        <strain evidence="8">CBS 119687</strain>
    </source>
</reference>
<dbReference type="InterPro" id="IPR051175">
    <property type="entry name" value="CLK_kinases"/>
</dbReference>
<keyword evidence="4 8" id="KW-0418">Kinase</keyword>
<feature type="domain" description="Protein kinase" evidence="7">
    <location>
        <begin position="37"/>
        <end position="405"/>
    </location>
</feature>
<evidence type="ECO:0000256" key="4">
    <source>
        <dbReference type="ARBA" id="ARBA00022777"/>
    </source>
</evidence>
<dbReference type="GO" id="GO:0004674">
    <property type="term" value="F:protein serine/threonine kinase activity"/>
    <property type="evidence" value="ECO:0007669"/>
    <property type="project" value="UniProtKB-KW"/>
</dbReference>
<evidence type="ECO:0000313" key="9">
    <source>
        <dbReference type="Proteomes" id="UP000799771"/>
    </source>
</evidence>
<evidence type="ECO:0000259" key="7">
    <source>
        <dbReference type="PROSITE" id="PS50011"/>
    </source>
</evidence>
<keyword evidence="2" id="KW-0808">Transferase</keyword>
<dbReference type="EMBL" id="ML977517">
    <property type="protein sequence ID" value="KAF2124975.1"/>
    <property type="molecule type" value="Genomic_DNA"/>
</dbReference>
<dbReference type="PANTHER" id="PTHR45646">
    <property type="entry name" value="SERINE/THREONINE-PROTEIN KINASE DOA-RELATED"/>
    <property type="match status" value="1"/>
</dbReference>
<dbReference type="GO" id="GO:0043484">
    <property type="term" value="P:regulation of RNA splicing"/>
    <property type="evidence" value="ECO:0007669"/>
    <property type="project" value="TreeGrafter"/>
</dbReference>
<dbReference type="SMART" id="SM00220">
    <property type="entry name" value="S_TKc"/>
    <property type="match status" value="1"/>
</dbReference>
<evidence type="ECO:0000256" key="6">
    <source>
        <dbReference type="SAM" id="MobiDB-lite"/>
    </source>
</evidence>
<dbReference type="Gene3D" id="1.10.510.10">
    <property type="entry name" value="Transferase(Phosphotransferase) domain 1"/>
    <property type="match status" value="1"/>
</dbReference>
<evidence type="ECO:0000256" key="5">
    <source>
        <dbReference type="ARBA" id="ARBA00022840"/>
    </source>
</evidence>
<gene>
    <name evidence="8" type="ORF">P153DRAFT_379066</name>
</gene>
<dbReference type="GO" id="GO:0005524">
    <property type="term" value="F:ATP binding"/>
    <property type="evidence" value="ECO:0007669"/>
    <property type="project" value="UniProtKB-KW"/>
</dbReference>
<name>A0A6A6A1A1_9PLEO</name>
<feature type="region of interest" description="Disordered" evidence="6">
    <location>
        <begin position="1"/>
        <end position="22"/>
    </location>
</feature>
<dbReference type="GeneID" id="54410272"/>
<evidence type="ECO:0000256" key="2">
    <source>
        <dbReference type="ARBA" id="ARBA00022679"/>
    </source>
</evidence>
<dbReference type="InterPro" id="IPR011009">
    <property type="entry name" value="Kinase-like_dom_sf"/>
</dbReference>
<dbReference type="Gene3D" id="3.30.200.20">
    <property type="entry name" value="Phosphorylase Kinase, domain 1"/>
    <property type="match status" value="1"/>
</dbReference>
<dbReference type="SUPFAM" id="SSF56112">
    <property type="entry name" value="Protein kinase-like (PK-like)"/>
    <property type="match status" value="1"/>
</dbReference>
<accession>A0A6A6A1A1</accession>
<proteinExistence type="predicted"/>
<keyword evidence="5" id="KW-0067">ATP-binding</keyword>
<dbReference type="AlphaFoldDB" id="A0A6A6A1A1"/>
<evidence type="ECO:0000313" key="8">
    <source>
        <dbReference type="EMBL" id="KAF2124975.1"/>
    </source>
</evidence>
<sequence length="413" mass="46349">MAGRTHAPSSITEDPDRYEPNGLHPILIGDELQDGRYRIVHKLGMGSFSTVWLARDTKEKRYVSLKVLAADTPLDTKELGVLQHIASSTLNHPGRQYVIHLLDEFIVEGPNGKHRCLVTEVAGERLAKRLSSGSDLLEQSRTVGLQLAQALGFLHAIEITHGDCYTSNILMQLAKFDDWADSDVYEVLGQPIEHEVRRLDGAPLANNAPKYTVKPGNIGALEGRLTLNKILLIDFGESFYHHERPEEITTPAPFASPEIVFGTEITPAIDNWAFACILYELAADHTLFKMIFGWFNDTLKDQVAMLGKPPDAMWEKWGGREKYFHPDGTSKESEGRRLKVEPYPLEQRVRNIGKSLDEREYGSLSKPEKPLSAGLQDLYDLLRGILSYVPESRTSFEHIQEHPFFYNGGSASL</sequence>
<evidence type="ECO:0000256" key="1">
    <source>
        <dbReference type="ARBA" id="ARBA00022527"/>
    </source>
</evidence>
<dbReference type="RefSeq" id="XP_033519368.1">
    <property type="nucleotide sequence ID" value="XM_033669840.1"/>
</dbReference>
<dbReference type="PANTHER" id="PTHR45646:SF11">
    <property type="entry name" value="SERINE_THREONINE-PROTEIN KINASE DOA"/>
    <property type="match status" value="1"/>
</dbReference>
<dbReference type="Proteomes" id="UP000799771">
    <property type="component" value="Unassembled WGS sequence"/>
</dbReference>
<dbReference type="OrthoDB" id="5979581at2759"/>
<evidence type="ECO:0000256" key="3">
    <source>
        <dbReference type="ARBA" id="ARBA00022741"/>
    </source>
</evidence>
<keyword evidence="1" id="KW-0723">Serine/threonine-protein kinase</keyword>
<keyword evidence="3" id="KW-0547">Nucleotide-binding</keyword>
<dbReference type="Pfam" id="PF00069">
    <property type="entry name" value="Pkinase"/>
    <property type="match status" value="2"/>
</dbReference>
<dbReference type="GO" id="GO:0005634">
    <property type="term" value="C:nucleus"/>
    <property type="evidence" value="ECO:0007669"/>
    <property type="project" value="TreeGrafter"/>
</dbReference>